<protein>
    <submittedName>
        <fullName evidence="3">Uncharacterized protein</fullName>
    </submittedName>
</protein>
<sequence length="152" mass="15932">MSQRAKKKDAEREVAPATMTTSPPARRTAMGVIDLVLGVLFVLGVWAFLPVRWWPVDVGATAIGAGFVVSGVLLLRGHALAERVAKIVAGVTLAIGIVVIAALAYTIGSLYGLYGPVGQGGAVLLLVALVLLVPYLVVFPAAQVYFLLPRAR</sequence>
<proteinExistence type="predicted"/>
<evidence type="ECO:0000313" key="4">
    <source>
        <dbReference type="Proteomes" id="UP000034883"/>
    </source>
</evidence>
<dbReference type="RefSeq" id="WP_053230916.1">
    <property type="nucleotide sequence ID" value="NZ_CP011125.1"/>
</dbReference>
<feature type="transmembrane region" description="Helical" evidence="2">
    <location>
        <begin position="54"/>
        <end position="75"/>
    </location>
</feature>
<gene>
    <name evidence="3" type="ORF">DB32_000607</name>
</gene>
<dbReference type="AlphaFoldDB" id="A0A0F6VZH8"/>
<feature type="transmembrane region" description="Helical" evidence="2">
    <location>
        <begin position="123"/>
        <end position="148"/>
    </location>
</feature>
<evidence type="ECO:0000313" key="3">
    <source>
        <dbReference type="EMBL" id="AKF03458.1"/>
    </source>
</evidence>
<keyword evidence="2" id="KW-0472">Membrane</keyword>
<feature type="transmembrane region" description="Helical" evidence="2">
    <location>
        <begin position="87"/>
        <end position="111"/>
    </location>
</feature>
<organism evidence="3 4">
    <name type="scientific">Sandaracinus amylolyticus</name>
    <dbReference type="NCBI Taxonomy" id="927083"/>
    <lineage>
        <taxon>Bacteria</taxon>
        <taxon>Pseudomonadati</taxon>
        <taxon>Myxococcota</taxon>
        <taxon>Polyangia</taxon>
        <taxon>Polyangiales</taxon>
        <taxon>Sandaracinaceae</taxon>
        <taxon>Sandaracinus</taxon>
    </lineage>
</organism>
<dbReference type="STRING" id="927083.DB32_000607"/>
<evidence type="ECO:0000256" key="2">
    <source>
        <dbReference type="SAM" id="Phobius"/>
    </source>
</evidence>
<keyword evidence="4" id="KW-1185">Reference proteome</keyword>
<evidence type="ECO:0000256" key="1">
    <source>
        <dbReference type="SAM" id="MobiDB-lite"/>
    </source>
</evidence>
<feature type="transmembrane region" description="Helical" evidence="2">
    <location>
        <begin position="29"/>
        <end position="48"/>
    </location>
</feature>
<dbReference type="Proteomes" id="UP000034883">
    <property type="component" value="Chromosome"/>
</dbReference>
<reference evidence="3 4" key="1">
    <citation type="submission" date="2015-03" db="EMBL/GenBank/DDBJ databases">
        <title>Genome assembly of Sandaracinus amylolyticus DSM 53668.</title>
        <authorList>
            <person name="Sharma G."/>
            <person name="Subramanian S."/>
        </authorList>
    </citation>
    <scope>NUCLEOTIDE SEQUENCE [LARGE SCALE GENOMIC DNA]</scope>
    <source>
        <strain evidence="3 4">DSM 53668</strain>
    </source>
</reference>
<accession>A0A0F6VZH8</accession>
<name>A0A0F6VZH8_9BACT</name>
<keyword evidence="2" id="KW-0812">Transmembrane</keyword>
<dbReference type="EMBL" id="CP011125">
    <property type="protein sequence ID" value="AKF03458.1"/>
    <property type="molecule type" value="Genomic_DNA"/>
</dbReference>
<keyword evidence="2" id="KW-1133">Transmembrane helix</keyword>
<dbReference type="KEGG" id="samy:DB32_000607"/>
<feature type="region of interest" description="Disordered" evidence="1">
    <location>
        <begin position="1"/>
        <end position="23"/>
    </location>
</feature>